<dbReference type="AlphaFoldDB" id="A0A9D9IZN2"/>
<protein>
    <submittedName>
        <fullName evidence="2">Glycosyltransferase family 2 protein</fullName>
    </submittedName>
</protein>
<evidence type="ECO:0000313" key="3">
    <source>
        <dbReference type="Proteomes" id="UP000823772"/>
    </source>
</evidence>
<reference evidence="2" key="1">
    <citation type="submission" date="2020-10" db="EMBL/GenBank/DDBJ databases">
        <authorList>
            <person name="Gilroy R."/>
        </authorList>
    </citation>
    <scope>NUCLEOTIDE SEQUENCE</scope>
    <source>
        <strain evidence="2">B3-2255</strain>
    </source>
</reference>
<sequence>MKIYAVIVTCNAMKWMEKSLSSLFCDNRHSIRPHVIVADNASTDGTLEYISRTFPEAEIIRTAESDVNPDVKHGFTAAAQAGIDRALASGAEAVLLMHHDVWLAPEALEALEACCTDDSLLVPAYLNGPGTDYETSFSSKTVRHSRELRKALKKNRADAGKIRVGNVPSGCWLIPADLIKETGPLNPFFDTASGTASEYLARLRYRSKGIFVVPEARVFHDRDSYGDRTLYDKNDIFRDLLLIGCDPGKCGIARGAARISLFFGLVRKTVHYRVNLFPTYFNDLRRIRALRPELRKLRRRYEDFSVSLHSDSI</sequence>
<gene>
    <name evidence="2" type="ORF">IAC87_00835</name>
</gene>
<name>A0A9D9IZN2_9BACT</name>
<organism evidence="2 3">
    <name type="scientific">Candidatus Merdivivens faecigallinarum</name>
    <dbReference type="NCBI Taxonomy" id="2840871"/>
    <lineage>
        <taxon>Bacteria</taxon>
        <taxon>Pseudomonadati</taxon>
        <taxon>Bacteroidota</taxon>
        <taxon>Bacteroidia</taxon>
        <taxon>Bacteroidales</taxon>
        <taxon>Muribaculaceae</taxon>
        <taxon>Muribaculaceae incertae sedis</taxon>
        <taxon>Candidatus Merdivivens</taxon>
    </lineage>
</organism>
<dbReference type="InterPro" id="IPR029044">
    <property type="entry name" value="Nucleotide-diphossugar_trans"/>
</dbReference>
<comment type="caution">
    <text evidence="2">The sequence shown here is derived from an EMBL/GenBank/DDBJ whole genome shotgun (WGS) entry which is preliminary data.</text>
</comment>
<feature type="domain" description="Glycosyltransferase 2-like" evidence="1">
    <location>
        <begin position="5"/>
        <end position="180"/>
    </location>
</feature>
<dbReference type="PANTHER" id="PTHR43179">
    <property type="entry name" value="RHAMNOSYLTRANSFERASE WBBL"/>
    <property type="match status" value="1"/>
</dbReference>
<proteinExistence type="predicted"/>
<dbReference type="Proteomes" id="UP000823772">
    <property type="component" value="Unassembled WGS sequence"/>
</dbReference>
<evidence type="ECO:0000259" key="1">
    <source>
        <dbReference type="Pfam" id="PF00535"/>
    </source>
</evidence>
<dbReference type="SUPFAM" id="SSF53448">
    <property type="entry name" value="Nucleotide-diphospho-sugar transferases"/>
    <property type="match status" value="1"/>
</dbReference>
<dbReference type="InterPro" id="IPR001173">
    <property type="entry name" value="Glyco_trans_2-like"/>
</dbReference>
<dbReference type="PANTHER" id="PTHR43179:SF7">
    <property type="entry name" value="RHAMNOSYLTRANSFERASE WBBL"/>
    <property type="match status" value="1"/>
</dbReference>
<accession>A0A9D9IZN2</accession>
<dbReference type="EMBL" id="JADILY010000015">
    <property type="protein sequence ID" value="MBO8481074.1"/>
    <property type="molecule type" value="Genomic_DNA"/>
</dbReference>
<reference evidence="2" key="2">
    <citation type="journal article" date="2021" name="PeerJ">
        <title>Extensive microbial diversity within the chicken gut microbiome revealed by metagenomics and culture.</title>
        <authorList>
            <person name="Gilroy R."/>
            <person name="Ravi A."/>
            <person name="Getino M."/>
            <person name="Pursley I."/>
            <person name="Horton D.L."/>
            <person name="Alikhan N.F."/>
            <person name="Baker D."/>
            <person name="Gharbi K."/>
            <person name="Hall N."/>
            <person name="Watson M."/>
            <person name="Adriaenssens E.M."/>
            <person name="Foster-Nyarko E."/>
            <person name="Jarju S."/>
            <person name="Secka A."/>
            <person name="Antonio M."/>
            <person name="Oren A."/>
            <person name="Chaudhuri R.R."/>
            <person name="La Ragione R."/>
            <person name="Hildebrand F."/>
            <person name="Pallen M.J."/>
        </authorList>
    </citation>
    <scope>NUCLEOTIDE SEQUENCE</scope>
    <source>
        <strain evidence="2">B3-2255</strain>
    </source>
</reference>
<dbReference type="Pfam" id="PF00535">
    <property type="entry name" value="Glycos_transf_2"/>
    <property type="match status" value="1"/>
</dbReference>
<evidence type="ECO:0000313" key="2">
    <source>
        <dbReference type="EMBL" id="MBO8481074.1"/>
    </source>
</evidence>
<dbReference type="Gene3D" id="3.90.550.10">
    <property type="entry name" value="Spore Coat Polysaccharide Biosynthesis Protein SpsA, Chain A"/>
    <property type="match status" value="1"/>
</dbReference>